<name>A0ABT9ZL81_9BACI</name>
<evidence type="ECO:0000313" key="2">
    <source>
        <dbReference type="Proteomes" id="UP001234495"/>
    </source>
</evidence>
<dbReference type="Proteomes" id="UP001234495">
    <property type="component" value="Unassembled WGS sequence"/>
</dbReference>
<gene>
    <name evidence="1" type="ORF">J2S19_004349</name>
</gene>
<proteinExistence type="predicted"/>
<keyword evidence="2" id="KW-1185">Reference proteome</keyword>
<sequence length="60" mass="7626">MNVERPSFLDSPYFYYDMDGSMCLRDEAPKEIQREFNKYRRTYREWYEQWDEGLRIKDEE</sequence>
<protein>
    <submittedName>
        <fullName evidence="1">Uncharacterized protein</fullName>
    </submittedName>
</protein>
<comment type="caution">
    <text evidence="1">The sequence shown here is derived from an EMBL/GenBank/DDBJ whole genome shotgun (WGS) entry which is preliminary data.</text>
</comment>
<dbReference type="EMBL" id="JAUSUD010000029">
    <property type="protein sequence ID" value="MDQ0233024.1"/>
    <property type="molecule type" value="Genomic_DNA"/>
</dbReference>
<evidence type="ECO:0000313" key="1">
    <source>
        <dbReference type="EMBL" id="MDQ0233024.1"/>
    </source>
</evidence>
<reference evidence="1 2" key="1">
    <citation type="submission" date="2023-07" db="EMBL/GenBank/DDBJ databases">
        <title>Genomic Encyclopedia of Type Strains, Phase IV (KMG-IV): sequencing the most valuable type-strain genomes for metagenomic binning, comparative biology and taxonomic classification.</title>
        <authorList>
            <person name="Goeker M."/>
        </authorList>
    </citation>
    <scope>NUCLEOTIDE SEQUENCE [LARGE SCALE GENOMIC DNA]</scope>
    <source>
        <strain evidence="1 2">DSM 29005</strain>
    </source>
</reference>
<dbReference type="RefSeq" id="WP_307345766.1">
    <property type="nucleotide sequence ID" value="NZ_JAUSUD010000029.1"/>
</dbReference>
<accession>A0ABT9ZL81</accession>
<organism evidence="1 2">
    <name type="scientific">Metabacillus malikii</name>
    <dbReference type="NCBI Taxonomy" id="1504265"/>
    <lineage>
        <taxon>Bacteria</taxon>
        <taxon>Bacillati</taxon>
        <taxon>Bacillota</taxon>
        <taxon>Bacilli</taxon>
        <taxon>Bacillales</taxon>
        <taxon>Bacillaceae</taxon>
        <taxon>Metabacillus</taxon>
    </lineage>
</organism>